<dbReference type="OrthoDB" id="304912at2"/>
<dbReference type="InterPro" id="IPR053143">
    <property type="entry name" value="Arylsulfate_ST"/>
</dbReference>
<evidence type="ECO:0000256" key="1">
    <source>
        <dbReference type="SAM" id="SignalP"/>
    </source>
</evidence>
<dbReference type="PROSITE" id="PS51257">
    <property type="entry name" value="PROKAR_LIPOPROTEIN"/>
    <property type="match status" value="1"/>
</dbReference>
<proteinExistence type="predicted"/>
<evidence type="ECO:0000259" key="2">
    <source>
        <dbReference type="Pfam" id="PF17425"/>
    </source>
</evidence>
<protein>
    <recommendedName>
        <fullName evidence="2">Arylsulfotransferase N-terminal domain-containing protein</fullName>
    </recommendedName>
</protein>
<sequence>MLTRSVLVLLLLGLGVAGCDGARPEPPDETDALPAVVSRFEVEVDPAGTSPLTAEVTLEADVPVSIDVVVEGKEGAATEIRHRFDDLGTVHRIPVLGLYANTTTAVTLVLRDESGAEVGRVERDVETGRVPGGLPAVTVNTAAPGAVRPGLTFVSSFAGEGATPQAPFAYDAAGTIRWVLDYSGRPPLTTLFYDNGIDRLANGNLYFGDGATDRIYEVDLFGRIVRQWDLPGFGFHHHVLEKPDGNFLVTVNRDGAATVEDAVVEVDRETGQIVRDWDLRQSLNQYRRAWPTDLADLNVDWFHANALVYDERDDTILVSGRTQGLVKLTAGNEVVWILAPHRDWGTAGDGTDLATKLLQPLDAAGQPITDPAVLDGAQRHVDFDWAWYQHAPEILPDGSILLFDNGDSRGYTGRGLYSRAVVYRVHEAAMTVRQVWDYGEERGPQTYSRIVSDVDYHADEGIVVFAPGAIARGEANPHGRVVEVDRATGAVRSEAVIRAPTTRFGITFHRVERMPLYPPGLRTTRPNA</sequence>
<dbReference type="Proteomes" id="UP000216339">
    <property type="component" value="Unassembled WGS sequence"/>
</dbReference>
<feature type="chain" id="PRO_5012357190" description="Arylsulfotransferase N-terminal domain-containing protein" evidence="1">
    <location>
        <begin position="23"/>
        <end position="528"/>
    </location>
</feature>
<keyword evidence="1" id="KW-0732">Signal</keyword>
<evidence type="ECO:0000313" key="4">
    <source>
        <dbReference type="Proteomes" id="UP000216339"/>
    </source>
</evidence>
<dbReference type="RefSeq" id="WP_095510417.1">
    <property type="nucleotide sequence ID" value="NZ_MQWD01000001.1"/>
</dbReference>
<dbReference type="InterPro" id="IPR010262">
    <property type="entry name" value="Arylsulfotransferase_bact"/>
</dbReference>
<gene>
    <name evidence="3" type="ORF">BSZ37_10055</name>
</gene>
<reference evidence="3 4" key="1">
    <citation type="submission" date="2016-11" db="EMBL/GenBank/DDBJ databases">
        <title>Study of marine rhodopsin-containing bacteria.</title>
        <authorList>
            <person name="Yoshizawa S."/>
            <person name="Kumagai Y."/>
            <person name="Kogure K."/>
        </authorList>
    </citation>
    <scope>NUCLEOTIDE SEQUENCE [LARGE SCALE GENOMIC DNA]</scope>
    <source>
        <strain evidence="3 4">SAORIC-28</strain>
    </source>
</reference>
<dbReference type="PANTHER" id="PTHR35340">
    <property type="entry name" value="PQQ ENZYME REPEAT PROTEIN-RELATED"/>
    <property type="match status" value="1"/>
</dbReference>
<dbReference type="InterPro" id="IPR038477">
    <property type="entry name" value="ASST_N_sf"/>
</dbReference>
<accession>A0A271IZT3</accession>
<feature type="signal peptide" evidence="1">
    <location>
        <begin position="1"/>
        <end position="22"/>
    </location>
</feature>
<dbReference type="AlphaFoldDB" id="A0A271IZT3"/>
<feature type="domain" description="Arylsulfotransferase N-terminal" evidence="2">
    <location>
        <begin position="42"/>
        <end position="117"/>
    </location>
</feature>
<dbReference type="PANTHER" id="PTHR35340:SF10">
    <property type="entry name" value="CYTOPLASMIC PROTEIN"/>
    <property type="match status" value="1"/>
</dbReference>
<dbReference type="Pfam" id="PF17425">
    <property type="entry name" value="Arylsulfotran_N"/>
    <property type="match status" value="1"/>
</dbReference>
<dbReference type="GO" id="GO:0004062">
    <property type="term" value="F:aryl sulfotransferase activity"/>
    <property type="evidence" value="ECO:0007669"/>
    <property type="project" value="InterPro"/>
</dbReference>
<name>A0A271IZT3_9BACT</name>
<dbReference type="Gene3D" id="2.60.40.3100">
    <property type="entry name" value="Arylsulphate sulphotransferase monomer, N-terminal domain"/>
    <property type="match status" value="1"/>
</dbReference>
<keyword evidence="4" id="KW-1185">Reference proteome</keyword>
<comment type="caution">
    <text evidence="3">The sequence shown here is derived from an EMBL/GenBank/DDBJ whole genome shotgun (WGS) entry which is preliminary data.</text>
</comment>
<evidence type="ECO:0000313" key="3">
    <source>
        <dbReference type="EMBL" id="PAP76751.1"/>
    </source>
</evidence>
<dbReference type="Pfam" id="PF05935">
    <property type="entry name" value="Arylsulfotrans"/>
    <property type="match status" value="1"/>
</dbReference>
<dbReference type="EMBL" id="MQWD01000001">
    <property type="protein sequence ID" value="PAP76751.1"/>
    <property type="molecule type" value="Genomic_DNA"/>
</dbReference>
<dbReference type="SUPFAM" id="SSF75011">
    <property type="entry name" value="3-carboxy-cis,cis-mucoante lactonizing enzyme"/>
    <property type="match status" value="1"/>
</dbReference>
<organism evidence="3 4">
    <name type="scientific">Rubrivirga marina</name>
    <dbReference type="NCBI Taxonomy" id="1196024"/>
    <lineage>
        <taxon>Bacteria</taxon>
        <taxon>Pseudomonadati</taxon>
        <taxon>Rhodothermota</taxon>
        <taxon>Rhodothermia</taxon>
        <taxon>Rhodothermales</taxon>
        <taxon>Rubricoccaceae</taxon>
        <taxon>Rubrivirga</taxon>
    </lineage>
</organism>
<dbReference type="InterPro" id="IPR035391">
    <property type="entry name" value="Arylsulfotran_N"/>
</dbReference>